<evidence type="ECO:0000313" key="4">
    <source>
        <dbReference type="Proteomes" id="UP000499080"/>
    </source>
</evidence>
<dbReference type="Pfam" id="PF22486">
    <property type="entry name" value="MATH_2"/>
    <property type="match status" value="1"/>
</dbReference>
<comment type="caution">
    <text evidence="3">The sequence shown here is derived from an EMBL/GenBank/DDBJ whole genome shotgun (WGS) entry which is preliminary data.</text>
</comment>
<dbReference type="Proteomes" id="UP000499080">
    <property type="component" value="Unassembled WGS sequence"/>
</dbReference>
<reference evidence="3 4" key="1">
    <citation type="journal article" date="2019" name="Sci. Rep.">
        <title>Orb-weaving spider Araneus ventricosus genome elucidates the spidroin gene catalogue.</title>
        <authorList>
            <person name="Kono N."/>
            <person name="Nakamura H."/>
            <person name="Ohtoshi R."/>
            <person name="Moran D.A.P."/>
            <person name="Shinohara A."/>
            <person name="Yoshida Y."/>
            <person name="Fujiwara M."/>
            <person name="Mori M."/>
            <person name="Tomita M."/>
            <person name="Arakawa K."/>
        </authorList>
    </citation>
    <scope>NUCLEOTIDE SEQUENCE [LARGE SCALE GENOMIC DNA]</scope>
</reference>
<dbReference type="SUPFAM" id="SSF54695">
    <property type="entry name" value="POZ domain"/>
    <property type="match status" value="2"/>
</dbReference>
<dbReference type="PANTHER" id="PTHR24413">
    <property type="entry name" value="SPECKLE-TYPE POZ PROTEIN"/>
    <property type="match status" value="1"/>
</dbReference>
<accession>A0A4Y2LQZ3</accession>
<dbReference type="InterPro" id="IPR002083">
    <property type="entry name" value="MATH/TRAF_dom"/>
</dbReference>
<dbReference type="Pfam" id="PF00651">
    <property type="entry name" value="BTB"/>
    <property type="match status" value="2"/>
</dbReference>
<dbReference type="Gene3D" id="3.30.710.10">
    <property type="entry name" value="Potassium Channel Kv1.1, Chain A"/>
    <property type="match status" value="2"/>
</dbReference>
<dbReference type="InterPro" id="IPR011333">
    <property type="entry name" value="SKP1/BTB/POZ_sf"/>
</dbReference>
<dbReference type="EMBL" id="BGPR01006153">
    <property type="protein sequence ID" value="GBN16480.1"/>
    <property type="molecule type" value="Genomic_DNA"/>
</dbReference>
<evidence type="ECO:0000313" key="3">
    <source>
        <dbReference type="EMBL" id="GBN16480.1"/>
    </source>
</evidence>
<dbReference type="InterPro" id="IPR008974">
    <property type="entry name" value="TRAF-like"/>
</dbReference>
<proteinExistence type="predicted"/>
<dbReference type="Gene3D" id="1.25.40.420">
    <property type="match status" value="1"/>
</dbReference>
<dbReference type="InterPro" id="IPR000210">
    <property type="entry name" value="BTB/POZ_dom"/>
</dbReference>
<evidence type="ECO:0000259" key="1">
    <source>
        <dbReference type="PROSITE" id="PS50097"/>
    </source>
</evidence>
<feature type="domain" description="BTB" evidence="1">
    <location>
        <begin position="328"/>
        <end position="389"/>
    </location>
</feature>
<dbReference type="Gene3D" id="2.60.210.10">
    <property type="entry name" value="Apoptosis, Tumor Necrosis Factor Receptor Associated Protein 2, Chain A"/>
    <property type="match status" value="1"/>
</dbReference>
<organism evidence="3 4">
    <name type="scientific">Araneus ventricosus</name>
    <name type="common">Orbweaver spider</name>
    <name type="synonym">Epeira ventricosa</name>
    <dbReference type="NCBI Taxonomy" id="182803"/>
    <lineage>
        <taxon>Eukaryota</taxon>
        <taxon>Metazoa</taxon>
        <taxon>Ecdysozoa</taxon>
        <taxon>Arthropoda</taxon>
        <taxon>Chelicerata</taxon>
        <taxon>Arachnida</taxon>
        <taxon>Araneae</taxon>
        <taxon>Araneomorphae</taxon>
        <taxon>Entelegynae</taxon>
        <taxon>Araneoidea</taxon>
        <taxon>Araneidae</taxon>
        <taxon>Araneus</taxon>
    </lineage>
</organism>
<evidence type="ECO:0000259" key="2">
    <source>
        <dbReference type="PROSITE" id="PS50144"/>
    </source>
</evidence>
<dbReference type="CDD" id="cd18186">
    <property type="entry name" value="BTB_POZ_ZBTB_KLHL-like"/>
    <property type="match status" value="2"/>
</dbReference>
<sequence length="686" mass="80394">MKEFTFTWSIENISYSWHKRREKIVSPKFFAPPIQFSAWTLRLYPRGFENSDYLSLFLRRETDTACDNLTVNFELSCISADTSPLQARCIPETLKTFTKAEEHGFGELRFLRRHDVFGRRKALYLPKDTLTLRCRMWKDEDDNEFGESFGRTRLTIERIISVENIKPEIPMYNIVEILSEIQNKVLISINISSSCEDKLDIRIYRINDKLMKSTTLNISFVDKRTERKLCEHEIVWFGGPQNEVFRLPFSGTLQCAENDNSEASNFEFITEVVYSTGEETKIIEIGQLPRVPEYFSKYIFSYVPSGKLADYPSISKDLWNLYNDQVLCDVELKTQKKSFFVHEVVLCARSPVFLAMLTGEMKEKKNKYIEIEDISADTLEKFLFFLYTDVFEDFDAAVDLYYAADKYQVERLRLLCSSHLIENVDIDNVCESLMLADQFNDCELRRKVDDFILKNEERVFKSSSWKKFADEKSHLAVKCMLLKYEEKENQCPTEIFEKISRHPKFLDELRFLYQKQIVSDTVIKTASASFPAHKTVLCASSSIFKDLLSNDSREKSIDFIEIEDLEDDTVSRMLLFLYTNSLEDIQWDTAKKLYHASVVYQIYRLKFDCSCFLLENLRVSNACDLLLLAHEHSDDRLKSAVEDYICVYDEEIFTSDEWTKLSETNLLLSSETMRAKYKKIKETAIR</sequence>
<keyword evidence="4" id="KW-1185">Reference proteome</keyword>
<dbReference type="AlphaFoldDB" id="A0A4Y2LQZ3"/>
<name>A0A4Y2LQZ3_ARAVE</name>
<dbReference type="SMART" id="SM00225">
    <property type="entry name" value="BTB"/>
    <property type="match status" value="2"/>
</dbReference>
<dbReference type="GO" id="GO:0030163">
    <property type="term" value="P:protein catabolic process"/>
    <property type="evidence" value="ECO:0007669"/>
    <property type="project" value="UniProtKB-ARBA"/>
</dbReference>
<dbReference type="OrthoDB" id="6478546at2759"/>
<protein>
    <submittedName>
        <fullName evidence="3">Speckle-type POZ protein</fullName>
    </submittedName>
</protein>
<dbReference type="PROSITE" id="PS50097">
    <property type="entry name" value="BTB"/>
    <property type="match status" value="2"/>
</dbReference>
<gene>
    <name evidence="3" type="primary">spop_8</name>
    <name evidence="3" type="ORF">AVEN_12153_1</name>
</gene>
<dbReference type="PROSITE" id="PS50144">
    <property type="entry name" value="MATH"/>
    <property type="match status" value="1"/>
</dbReference>
<dbReference type="SUPFAM" id="SSF49599">
    <property type="entry name" value="TRAF domain-like"/>
    <property type="match status" value="1"/>
</dbReference>
<feature type="domain" description="BTB" evidence="1">
    <location>
        <begin position="519"/>
        <end position="586"/>
    </location>
</feature>
<feature type="domain" description="MATH" evidence="2">
    <location>
        <begin position="3"/>
        <end position="136"/>
    </location>
</feature>